<keyword evidence="8" id="KW-0802">TPR repeat</keyword>
<dbReference type="Pfam" id="PF07568">
    <property type="entry name" value="HisKA_2"/>
    <property type="match status" value="1"/>
</dbReference>
<keyword evidence="9" id="KW-1133">Transmembrane helix</keyword>
<dbReference type="RefSeq" id="WP_189568016.1">
    <property type="nucleotide sequence ID" value="NZ_BMXF01000006.1"/>
</dbReference>
<dbReference type="Gene3D" id="3.30.450.20">
    <property type="entry name" value="PAS domain"/>
    <property type="match status" value="1"/>
</dbReference>
<keyword evidence="9" id="KW-0812">Transmembrane</keyword>
<name>A0A8J3DDE9_9BACT</name>
<evidence type="ECO:0000256" key="2">
    <source>
        <dbReference type="ARBA" id="ARBA00012438"/>
    </source>
</evidence>
<dbReference type="AlphaFoldDB" id="A0A8J3DDE9"/>
<dbReference type="PROSITE" id="PS50005">
    <property type="entry name" value="TPR"/>
    <property type="match status" value="2"/>
</dbReference>
<dbReference type="EMBL" id="BMXF01000006">
    <property type="protein sequence ID" value="GHB85724.1"/>
    <property type="molecule type" value="Genomic_DNA"/>
</dbReference>
<dbReference type="Pfam" id="PF02518">
    <property type="entry name" value="HATPase_c"/>
    <property type="match status" value="1"/>
</dbReference>
<organism evidence="11 12">
    <name type="scientific">Persicitalea jodogahamensis</name>
    <dbReference type="NCBI Taxonomy" id="402147"/>
    <lineage>
        <taxon>Bacteria</taxon>
        <taxon>Pseudomonadati</taxon>
        <taxon>Bacteroidota</taxon>
        <taxon>Cytophagia</taxon>
        <taxon>Cytophagales</taxon>
        <taxon>Spirosomataceae</taxon>
        <taxon>Persicitalea</taxon>
    </lineage>
</organism>
<comment type="caution">
    <text evidence="11">The sequence shown here is derived from an EMBL/GenBank/DDBJ whole genome shotgun (WGS) entry which is preliminary data.</text>
</comment>
<evidence type="ECO:0000256" key="5">
    <source>
        <dbReference type="ARBA" id="ARBA00022741"/>
    </source>
</evidence>
<dbReference type="PROSITE" id="PS50109">
    <property type="entry name" value="HIS_KIN"/>
    <property type="match status" value="1"/>
</dbReference>
<dbReference type="InterPro" id="IPR011990">
    <property type="entry name" value="TPR-like_helical_dom_sf"/>
</dbReference>
<dbReference type="InterPro" id="IPR003594">
    <property type="entry name" value="HATPase_dom"/>
</dbReference>
<dbReference type="GO" id="GO:0004673">
    <property type="term" value="F:protein histidine kinase activity"/>
    <property type="evidence" value="ECO:0007669"/>
    <property type="project" value="UniProtKB-EC"/>
</dbReference>
<accession>A0A8J3DDE9</accession>
<keyword evidence="3" id="KW-0597">Phosphoprotein</keyword>
<comment type="catalytic activity">
    <reaction evidence="1">
        <text>ATP + protein L-histidine = ADP + protein N-phospho-L-histidine.</text>
        <dbReference type="EC" id="2.7.13.3"/>
    </reaction>
</comment>
<keyword evidence="6" id="KW-0418">Kinase</keyword>
<proteinExistence type="predicted"/>
<protein>
    <recommendedName>
        <fullName evidence="2">histidine kinase</fullName>
        <ecNumber evidence="2">2.7.13.3</ecNumber>
    </recommendedName>
</protein>
<feature type="transmembrane region" description="Helical" evidence="9">
    <location>
        <begin position="424"/>
        <end position="443"/>
    </location>
</feature>
<dbReference type="Pfam" id="PF13424">
    <property type="entry name" value="TPR_12"/>
    <property type="match status" value="2"/>
</dbReference>
<feature type="repeat" description="TPR" evidence="8">
    <location>
        <begin position="350"/>
        <end position="383"/>
    </location>
</feature>
<evidence type="ECO:0000256" key="4">
    <source>
        <dbReference type="ARBA" id="ARBA00022679"/>
    </source>
</evidence>
<dbReference type="PANTHER" id="PTHR41523:SF8">
    <property type="entry name" value="ETHYLENE RESPONSE SENSOR PROTEIN"/>
    <property type="match status" value="1"/>
</dbReference>
<dbReference type="Gene3D" id="3.30.565.10">
    <property type="entry name" value="Histidine kinase-like ATPase, C-terminal domain"/>
    <property type="match status" value="1"/>
</dbReference>
<dbReference type="Proteomes" id="UP000598271">
    <property type="component" value="Unassembled WGS sequence"/>
</dbReference>
<evidence type="ECO:0000313" key="12">
    <source>
        <dbReference type="Proteomes" id="UP000598271"/>
    </source>
</evidence>
<dbReference type="SMART" id="SM00028">
    <property type="entry name" value="TPR"/>
    <property type="match status" value="6"/>
</dbReference>
<dbReference type="Gene3D" id="1.25.40.10">
    <property type="entry name" value="Tetratricopeptide repeat domain"/>
    <property type="match status" value="2"/>
</dbReference>
<sequence length="658" mass="75046">MKKSIHTLVFASLFFVLSTLDGLGQLVDFNRSIPYQRVFVDTDEFGADYLQTLEAALNDPALKKAGRSDSLYYAILNDLAYYWHTRNLNTALKLAARGLQLTSQRNEPRWEGRFQITLGAILLRLEKLDSAEVVLEDARTKVPEQNLAFLNTQLGYVYERRGQLDKATDYAQEALLLGRKFQDKKVIALAYSDLSNIFWKQAKYKKGVEYGLEALSIFEERGLNDLDYDFTLYVVGNNYLELKQYQNALYYYQRAIVIGERYGFYNNLSDVYISLVDLNTYLGKYSEAGKAGKNAIKYAELLDNNFMEMRSWLSVGKLHNKQGLHEAAVADLRRSIAIATDDFGDEYFLSQAYQALGEALAGTGQYQEAIEAFYRYDKLKDKVFNAGSDQRMLQLQTEFEVAQKENIIGLQEAKLLQQQQRQTFTTIAALLLLLFLLLLYFFYHQNTRKNILLQRQNQEKEVLLKEVHHRVKNNLEIISSLLVLQSSHLKDQQAVAALLDIQNRVYSMGFVHQQLYQGKKMVRINLNDYFRNLGVHLLESYGKQETVTIDYQLDSIDLDLDTAIPLGLIVTELLSNALKYAFPKDRSGIIRLNARLQEDNTVALSIADDGVGQVAGDEVQGTGFGMQMVKLLTRQLDGQLTEDFSAGTRVSFAFRLAA</sequence>
<keyword evidence="5" id="KW-0547">Nucleotide-binding</keyword>
<evidence type="ECO:0000256" key="1">
    <source>
        <dbReference type="ARBA" id="ARBA00000085"/>
    </source>
</evidence>
<feature type="repeat" description="TPR" evidence="8">
    <location>
        <begin position="229"/>
        <end position="262"/>
    </location>
</feature>
<dbReference type="GO" id="GO:0005524">
    <property type="term" value="F:ATP binding"/>
    <property type="evidence" value="ECO:0007669"/>
    <property type="project" value="UniProtKB-KW"/>
</dbReference>
<evidence type="ECO:0000256" key="9">
    <source>
        <dbReference type="SAM" id="Phobius"/>
    </source>
</evidence>
<keyword evidence="4" id="KW-0808">Transferase</keyword>
<keyword evidence="12" id="KW-1185">Reference proteome</keyword>
<keyword evidence="9" id="KW-0472">Membrane</keyword>
<dbReference type="InterPro" id="IPR036890">
    <property type="entry name" value="HATPase_C_sf"/>
</dbReference>
<keyword evidence="7" id="KW-0067">ATP-binding</keyword>
<dbReference type="InterPro" id="IPR005467">
    <property type="entry name" value="His_kinase_dom"/>
</dbReference>
<evidence type="ECO:0000313" key="11">
    <source>
        <dbReference type="EMBL" id="GHB85724.1"/>
    </source>
</evidence>
<gene>
    <name evidence="11" type="ORF">GCM10007390_46500</name>
</gene>
<dbReference type="InterPro" id="IPR011495">
    <property type="entry name" value="Sig_transdc_His_kin_sub2_dim/P"/>
</dbReference>
<evidence type="ECO:0000256" key="8">
    <source>
        <dbReference type="PROSITE-ProRule" id="PRU00339"/>
    </source>
</evidence>
<evidence type="ECO:0000256" key="3">
    <source>
        <dbReference type="ARBA" id="ARBA00022553"/>
    </source>
</evidence>
<feature type="domain" description="Histidine kinase" evidence="10">
    <location>
        <begin position="466"/>
        <end position="658"/>
    </location>
</feature>
<dbReference type="SMART" id="SM00387">
    <property type="entry name" value="HATPase_c"/>
    <property type="match status" value="1"/>
</dbReference>
<dbReference type="SUPFAM" id="SSF48452">
    <property type="entry name" value="TPR-like"/>
    <property type="match status" value="2"/>
</dbReference>
<dbReference type="SUPFAM" id="SSF55874">
    <property type="entry name" value="ATPase domain of HSP90 chaperone/DNA topoisomerase II/histidine kinase"/>
    <property type="match status" value="1"/>
</dbReference>
<dbReference type="InterPro" id="IPR019734">
    <property type="entry name" value="TPR_rpt"/>
</dbReference>
<dbReference type="EC" id="2.7.13.3" evidence="2"/>
<reference evidence="11 12" key="1">
    <citation type="journal article" date="2014" name="Int. J. Syst. Evol. Microbiol.">
        <title>Complete genome sequence of Corynebacterium casei LMG S-19264T (=DSM 44701T), isolated from a smear-ripened cheese.</title>
        <authorList>
            <consortium name="US DOE Joint Genome Institute (JGI-PGF)"/>
            <person name="Walter F."/>
            <person name="Albersmeier A."/>
            <person name="Kalinowski J."/>
            <person name="Ruckert C."/>
        </authorList>
    </citation>
    <scope>NUCLEOTIDE SEQUENCE [LARGE SCALE GENOMIC DNA]</scope>
    <source>
        <strain evidence="11 12">KCTC 12866</strain>
    </source>
</reference>
<dbReference type="PANTHER" id="PTHR41523">
    <property type="entry name" value="TWO-COMPONENT SYSTEM SENSOR PROTEIN"/>
    <property type="match status" value="1"/>
</dbReference>
<evidence type="ECO:0000256" key="6">
    <source>
        <dbReference type="ARBA" id="ARBA00022777"/>
    </source>
</evidence>
<evidence type="ECO:0000256" key="7">
    <source>
        <dbReference type="ARBA" id="ARBA00022840"/>
    </source>
</evidence>
<evidence type="ECO:0000259" key="10">
    <source>
        <dbReference type="PROSITE" id="PS50109"/>
    </source>
</evidence>